<dbReference type="Proteomes" id="UP001179181">
    <property type="component" value="Unassembled WGS sequence"/>
</dbReference>
<gene>
    <name evidence="1" type="ORF">FHS68_001958</name>
</gene>
<evidence type="ECO:0000313" key="2">
    <source>
        <dbReference type="Proteomes" id="UP001179181"/>
    </source>
</evidence>
<organism evidence="1 2">
    <name type="scientific">Dyadobacter arcticus</name>
    <dbReference type="NCBI Taxonomy" id="1078754"/>
    <lineage>
        <taxon>Bacteria</taxon>
        <taxon>Pseudomonadati</taxon>
        <taxon>Bacteroidota</taxon>
        <taxon>Cytophagia</taxon>
        <taxon>Cytophagales</taxon>
        <taxon>Spirosomataceae</taxon>
        <taxon>Dyadobacter</taxon>
    </lineage>
</organism>
<proteinExistence type="predicted"/>
<reference evidence="1 2" key="1">
    <citation type="submission" date="2020-03" db="EMBL/GenBank/DDBJ databases">
        <title>Genomic Encyclopedia of Type Strains, Phase IV (KMG-IV): sequencing the most valuable type-strain genomes for metagenomic binning, comparative biology and taxonomic classification.</title>
        <authorList>
            <person name="Goeker M."/>
        </authorList>
    </citation>
    <scope>NUCLEOTIDE SEQUENCE [LARGE SCALE GENOMIC DNA]</scope>
    <source>
        <strain evidence="1 2">DSM 102865</strain>
    </source>
</reference>
<dbReference type="RefSeq" id="WP_167269473.1">
    <property type="nucleotide sequence ID" value="NZ_JAASQJ010000002.1"/>
</dbReference>
<name>A0ABX0UIE9_9BACT</name>
<keyword evidence="2" id="KW-1185">Reference proteome</keyword>
<protein>
    <recommendedName>
        <fullName evidence="3">2OG-Fe(II) oxygenase</fullName>
    </recommendedName>
</protein>
<dbReference type="EMBL" id="JAASQJ010000002">
    <property type="protein sequence ID" value="NIJ52788.1"/>
    <property type="molecule type" value="Genomic_DNA"/>
</dbReference>
<evidence type="ECO:0008006" key="3">
    <source>
        <dbReference type="Google" id="ProtNLM"/>
    </source>
</evidence>
<accession>A0ABX0UIE9</accession>
<sequence>MKYLNYQNFSFDYDPFPLGVAQQFVEPEHYKLLVENFPSVETFGNFFDKQSNKKALSELYNADAYHAYVRQTPIYLDFYHYIKSHEFIHDVLNTFEQNYIELKLSDTAILSSTSRLGGSFSQWLENQRNRLLRKKGLRARFEFSALPSDGGNVRPHTDAPQKVITLVLSILREGEWNPAWKGGTDVLKPKDMRRNYNFYNAYFDFHEVDVIKTVEYLPNQCILFLKTFNSLHSVPPLRNLGGTELRRTLTINIDQVN</sequence>
<comment type="caution">
    <text evidence="1">The sequence shown here is derived from an EMBL/GenBank/DDBJ whole genome shotgun (WGS) entry which is preliminary data.</text>
</comment>
<dbReference type="Gene3D" id="2.60.120.620">
    <property type="entry name" value="q2cbj1_9rhob like domain"/>
    <property type="match status" value="1"/>
</dbReference>
<evidence type="ECO:0000313" key="1">
    <source>
        <dbReference type="EMBL" id="NIJ52788.1"/>
    </source>
</evidence>